<dbReference type="AlphaFoldDB" id="A0A8T0UEU2"/>
<feature type="compositionally biased region" description="Polar residues" evidence="4">
    <location>
        <begin position="187"/>
        <end position="200"/>
    </location>
</feature>
<proteinExistence type="predicted"/>
<keyword evidence="1 3" id="KW-0547">Nucleotide-binding</keyword>
<evidence type="ECO:0000256" key="1">
    <source>
        <dbReference type="ARBA" id="ARBA00022741"/>
    </source>
</evidence>
<evidence type="ECO:0000256" key="2">
    <source>
        <dbReference type="ARBA" id="ARBA00022840"/>
    </source>
</evidence>
<dbReference type="EMBL" id="CM029042">
    <property type="protein sequence ID" value="KAG2620485.1"/>
    <property type="molecule type" value="Genomic_DNA"/>
</dbReference>
<dbReference type="PANTHER" id="PTHR46008">
    <property type="entry name" value="LEAF RUST 10 DISEASE-RESISTANCE LOCUS RECEPTOR-LIKE PROTEIN KINASE-LIKE 1.4"/>
    <property type="match status" value="1"/>
</dbReference>
<dbReference type="PROSITE" id="PS00107">
    <property type="entry name" value="PROTEIN_KINASE_ATP"/>
    <property type="match status" value="1"/>
</dbReference>
<dbReference type="Pfam" id="PF07714">
    <property type="entry name" value="PK_Tyr_Ser-Thr"/>
    <property type="match status" value="1"/>
</dbReference>
<sequence length="290" mass="31842">MLRALDAHPLLHKNSSSAIAAALGAAPALWVSEPQLASSVAARMASGDDFVARIMGIAQATEQRKQEFQAQLQAIAQARSYAQQQQQTIHQGQLLYPSAAMGTNFQEYNSLPRFPKKQEHLYGAHHVEGIPHNTHVDIPQTLSHGTEHVINQVSSSVSNGAAQSNNFDQKYHRPYFPEAHEPKNKAKQGTSSTPAYQDAESNVESSIGDIYTIRVYHGNQLRQITNDYKTLLGKGGFGKVYLGFLHDGQKVAVKVPIHTTDTNIEDFKKELRIQSSIKHKNGQAIGLLSG</sequence>
<evidence type="ECO:0000256" key="4">
    <source>
        <dbReference type="SAM" id="MobiDB-lite"/>
    </source>
</evidence>
<protein>
    <recommendedName>
        <fullName evidence="5">Protein kinase domain-containing protein</fullName>
    </recommendedName>
</protein>
<comment type="caution">
    <text evidence="6">The sequence shown here is derived from an EMBL/GenBank/DDBJ whole genome shotgun (WGS) entry which is preliminary data.</text>
</comment>
<accession>A0A8T0UEU2</accession>
<feature type="domain" description="Protein kinase" evidence="5">
    <location>
        <begin position="226"/>
        <end position="290"/>
    </location>
</feature>
<dbReference type="InterPro" id="IPR001245">
    <property type="entry name" value="Ser-Thr/Tyr_kinase_cat_dom"/>
</dbReference>
<dbReference type="Proteomes" id="UP000823388">
    <property type="component" value="Chromosome 3N"/>
</dbReference>
<dbReference type="InterPro" id="IPR017441">
    <property type="entry name" value="Protein_kinase_ATP_BS"/>
</dbReference>
<dbReference type="InterPro" id="IPR011009">
    <property type="entry name" value="Kinase-like_dom_sf"/>
</dbReference>
<dbReference type="PANTHER" id="PTHR46008:SF48">
    <property type="entry name" value="PROTEIN KINASE DOMAIN-CONTAINING PROTEIN"/>
    <property type="match status" value="1"/>
</dbReference>
<organism evidence="6 7">
    <name type="scientific">Panicum virgatum</name>
    <name type="common">Blackwell switchgrass</name>
    <dbReference type="NCBI Taxonomy" id="38727"/>
    <lineage>
        <taxon>Eukaryota</taxon>
        <taxon>Viridiplantae</taxon>
        <taxon>Streptophyta</taxon>
        <taxon>Embryophyta</taxon>
        <taxon>Tracheophyta</taxon>
        <taxon>Spermatophyta</taxon>
        <taxon>Magnoliopsida</taxon>
        <taxon>Liliopsida</taxon>
        <taxon>Poales</taxon>
        <taxon>Poaceae</taxon>
        <taxon>PACMAD clade</taxon>
        <taxon>Panicoideae</taxon>
        <taxon>Panicodae</taxon>
        <taxon>Paniceae</taxon>
        <taxon>Panicinae</taxon>
        <taxon>Panicum</taxon>
        <taxon>Panicum sect. Hiantes</taxon>
    </lineage>
</organism>
<dbReference type="InterPro" id="IPR000719">
    <property type="entry name" value="Prot_kinase_dom"/>
</dbReference>
<dbReference type="Gene3D" id="3.30.200.20">
    <property type="entry name" value="Phosphorylase Kinase, domain 1"/>
    <property type="match status" value="1"/>
</dbReference>
<gene>
    <name evidence="6" type="ORF">PVAP13_3NG216871</name>
</gene>
<evidence type="ECO:0000259" key="5">
    <source>
        <dbReference type="PROSITE" id="PS50011"/>
    </source>
</evidence>
<evidence type="ECO:0000313" key="6">
    <source>
        <dbReference type="EMBL" id="KAG2620485.1"/>
    </source>
</evidence>
<keyword evidence="2 3" id="KW-0067">ATP-binding</keyword>
<dbReference type="GO" id="GO:0005524">
    <property type="term" value="F:ATP binding"/>
    <property type="evidence" value="ECO:0007669"/>
    <property type="project" value="UniProtKB-UniRule"/>
</dbReference>
<evidence type="ECO:0000313" key="7">
    <source>
        <dbReference type="Proteomes" id="UP000823388"/>
    </source>
</evidence>
<evidence type="ECO:0000256" key="3">
    <source>
        <dbReference type="PROSITE-ProRule" id="PRU10141"/>
    </source>
</evidence>
<dbReference type="PROSITE" id="PS50011">
    <property type="entry name" value="PROTEIN_KINASE_DOM"/>
    <property type="match status" value="1"/>
</dbReference>
<keyword evidence="7" id="KW-1185">Reference proteome</keyword>
<dbReference type="SUPFAM" id="SSF56112">
    <property type="entry name" value="Protein kinase-like (PK-like)"/>
    <property type="match status" value="1"/>
</dbReference>
<name>A0A8T0UEU2_PANVG</name>
<feature type="binding site" evidence="3">
    <location>
        <position position="254"/>
    </location>
    <ligand>
        <name>ATP</name>
        <dbReference type="ChEBI" id="CHEBI:30616"/>
    </ligand>
</feature>
<feature type="region of interest" description="Disordered" evidence="4">
    <location>
        <begin position="179"/>
        <end position="200"/>
    </location>
</feature>
<dbReference type="GO" id="GO:0004672">
    <property type="term" value="F:protein kinase activity"/>
    <property type="evidence" value="ECO:0007669"/>
    <property type="project" value="InterPro"/>
</dbReference>
<reference evidence="6" key="1">
    <citation type="submission" date="2020-05" db="EMBL/GenBank/DDBJ databases">
        <title>WGS assembly of Panicum virgatum.</title>
        <authorList>
            <person name="Lovell J.T."/>
            <person name="Jenkins J."/>
            <person name="Shu S."/>
            <person name="Juenger T.E."/>
            <person name="Schmutz J."/>
        </authorList>
    </citation>
    <scope>NUCLEOTIDE SEQUENCE</scope>
    <source>
        <strain evidence="6">AP13</strain>
    </source>
</reference>